<dbReference type="Proteomes" id="UP000700815">
    <property type="component" value="Unassembled WGS sequence"/>
</dbReference>
<feature type="transmembrane region" description="Helical" evidence="1">
    <location>
        <begin position="62"/>
        <end position="80"/>
    </location>
</feature>
<evidence type="ECO:0000313" key="3">
    <source>
        <dbReference type="Proteomes" id="UP000700815"/>
    </source>
</evidence>
<sequence length="313" mass="34639">MVRQQSHVSRQFIAMAKRCAILYAVMLAAPLATLGISAYAVYAQLSTWDGVSAGPVFVDVEARMFPFLFLVGVVWFVGFFDVELCHGVSRRSFVNAAMIANVAISAASTLALMPMLYAGVSLARLQFTSPTQWDALLESPLGVLAYMRALRSERFLYAGATCPLKWSGLACSSDPVRDALDVDWLYMSMKMFSLMLIVASLGMLVGVLVAWVFNGGVMRWTGGSILLIAAVALYTVLNPWWYNGDLYDGALPKSLYWIHNLLSGSVIRTEGTRRIVLYQAWIPFVCAVLVFALCAFTVDRMTLRREIRPARRA</sequence>
<protein>
    <recommendedName>
        <fullName evidence="4">ABC transporter permease</fullName>
    </recommendedName>
</protein>
<feature type="transmembrane region" description="Helical" evidence="1">
    <location>
        <begin position="92"/>
        <end position="117"/>
    </location>
</feature>
<dbReference type="EMBL" id="JAHBBH010000002">
    <property type="protein sequence ID" value="MBW3091592.1"/>
    <property type="molecule type" value="Genomic_DNA"/>
</dbReference>
<name>A0ABS6WC98_9BIFI</name>
<keyword evidence="1" id="KW-1133">Transmembrane helix</keyword>
<accession>A0ABS6WC98</accession>
<feature type="transmembrane region" description="Helical" evidence="1">
    <location>
        <begin position="21"/>
        <end position="42"/>
    </location>
</feature>
<reference evidence="2 3" key="1">
    <citation type="submission" date="2021-05" db="EMBL/GenBank/DDBJ databases">
        <title>Phylogenetic classification of ten novel species belonging to the genus Bifidobacterium comprising B. colchicus sp. nov., B. abeli sp. nov., B. bicoloris sp. nov., B. guerezis sp. nov., B. rosaliae sp. nov., B. santillanensis sp. nov., B. argentati sp. nov., B. amazzoni sp. nov., B. pluviali sp. nov., and B. pinnaculum sp. nov.</title>
        <authorList>
            <person name="Lugli G.A."/>
            <person name="Ruiz Garcia L."/>
            <person name="Margolles A."/>
            <person name="Ventura M."/>
        </authorList>
    </citation>
    <scope>NUCLEOTIDE SEQUENCE [LARGE SCALE GENOMIC DNA]</scope>
    <source>
        <strain evidence="2 3">82T10</strain>
    </source>
</reference>
<feature type="transmembrane region" description="Helical" evidence="1">
    <location>
        <begin position="225"/>
        <end position="242"/>
    </location>
</feature>
<organism evidence="2 3">
    <name type="scientific">Bifidobacterium miconis</name>
    <dbReference type="NCBI Taxonomy" id="2834435"/>
    <lineage>
        <taxon>Bacteria</taxon>
        <taxon>Bacillati</taxon>
        <taxon>Actinomycetota</taxon>
        <taxon>Actinomycetes</taxon>
        <taxon>Bifidobacteriales</taxon>
        <taxon>Bifidobacteriaceae</taxon>
        <taxon>Bifidobacterium</taxon>
    </lineage>
</organism>
<evidence type="ECO:0008006" key="4">
    <source>
        <dbReference type="Google" id="ProtNLM"/>
    </source>
</evidence>
<comment type="caution">
    <text evidence="2">The sequence shown here is derived from an EMBL/GenBank/DDBJ whole genome shotgun (WGS) entry which is preliminary data.</text>
</comment>
<keyword evidence="1" id="KW-0472">Membrane</keyword>
<feature type="transmembrane region" description="Helical" evidence="1">
    <location>
        <begin position="278"/>
        <end position="298"/>
    </location>
</feature>
<gene>
    <name evidence="2" type="ORF">KIH79_01215</name>
</gene>
<evidence type="ECO:0000256" key="1">
    <source>
        <dbReference type="SAM" id="Phobius"/>
    </source>
</evidence>
<keyword evidence="3" id="KW-1185">Reference proteome</keyword>
<proteinExistence type="predicted"/>
<keyword evidence="1" id="KW-0812">Transmembrane</keyword>
<evidence type="ECO:0000313" key="2">
    <source>
        <dbReference type="EMBL" id="MBW3091592.1"/>
    </source>
</evidence>
<feature type="transmembrane region" description="Helical" evidence="1">
    <location>
        <begin position="191"/>
        <end position="213"/>
    </location>
</feature>
<dbReference type="RefSeq" id="WP_219057711.1">
    <property type="nucleotide sequence ID" value="NZ_JAHBBH010000002.1"/>
</dbReference>